<comment type="caution">
    <text evidence="7">The sequence shown here is derived from an EMBL/GenBank/DDBJ whole genome shotgun (WGS) entry which is preliminary data.</text>
</comment>
<keyword evidence="4" id="KW-0694">RNA-binding</keyword>
<organism evidence="7 8">
    <name type="scientific">Candidatus Giovannonibacteria bacterium GW2011_GWA2_44_26</name>
    <dbReference type="NCBI Taxonomy" id="1618648"/>
    <lineage>
        <taxon>Bacteria</taxon>
        <taxon>Candidatus Giovannoniibacteriota</taxon>
    </lineage>
</organism>
<comment type="subunit">
    <text evidence="4">Part of the 50S ribosomal subunit.</text>
</comment>
<dbReference type="GO" id="GO:0003735">
    <property type="term" value="F:structural constituent of ribosome"/>
    <property type="evidence" value="ECO:0007669"/>
    <property type="project" value="InterPro"/>
</dbReference>
<evidence type="ECO:0000256" key="3">
    <source>
        <dbReference type="ARBA" id="ARBA00023274"/>
    </source>
</evidence>
<dbReference type="Gene3D" id="3.100.10.10">
    <property type="match status" value="1"/>
</dbReference>
<dbReference type="HAMAP" id="MF_01341">
    <property type="entry name" value="Ribosomal_uL15"/>
    <property type="match status" value="1"/>
</dbReference>
<keyword evidence="4" id="KW-0699">rRNA-binding</keyword>
<dbReference type="GO" id="GO:0015934">
    <property type="term" value="C:large ribosomal subunit"/>
    <property type="evidence" value="ECO:0007669"/>
    <property type="project" value="InterPro"/>
</dbReference>
<evidence type="ECO:0000256" key="2">
    <source>
        <dbReference type="ARBA" id="ARBA00022980"/>
    </source>
</evidence>
<evidence type="ECO:0000259" key="6">
    <source>
        <dbReference type="Pfam" id="PF00828"/>
    </source>
</evidence>
<proteinExistence type="inferred from homology"/>
<evidence type="ECO:0000313" key="8">
    <source>
        <dbReference type="Proteomes" id="UP000033945"/>
    </source>
</evidence>
<dbReference type="EMBL" id="LCIT01000002">
    <property type="protein sequence ID" value="KKT63563.1"/>
    <property type="molecule type" value="Genomic_DNA"/>
</dbReference>
<evidence type="ECO:0000256" key="4">
    <source>
        <dbReference type="HAMAP-Rule" id="MF_01341"/>
    </source>
</evidence>
<keyword evidence="2 4" id="KW-0689">Ribosomal protein</keyword>
<comment type="function">
    <text evidence="4">Binds to the 23S rRNA.</text>
</comment>
<evidence type="ECO:0000256" key="1">
    <source>
        <dbReference type="ARBA" id="ARBA00007320"/>
    </source>
</evidence>
<dbReference type="SUPFAM" id="SSF52080">
    <property type="entry name" value="Ribosomal proteins L15p and L18e"/>
    <property type="match status" value="1"/>
</dbReference>
<keyword evidence="3 4" id="KW-0687">Ribonucleoprotein</keyword>
<name>A0A0G1IX51_9BACT</name>
<evidence type="ECO:0000256" key="5">
    <source>
        <dbReference type="SAM" id="MobiDB-lite"/>
    </source>
</evidence>
<evidence type="ECO:0000313" key="7">
    <source>
        <dbReference type="EMBL" id="KKT63563.1"/>
    </source>
</evidence>
<dbReference type="Proteomes" id="UP000033945">
    <property type="component" value="Unassembled WGS sequence"/>
</dbReference>
<dbReference type="InterPro" id="IPR030878">
    <property type="entry name" value="Ribosomal_uL15"/>
</dbReference>
<dbReference type="GO" id="GO:0006412">
    <property type="term" value="P:translation"/>
    <property type="evidence" value="ECO:0007669"/>
    <property type="project" value="UniProtKB-UniRule"/>
</dbReference>
<sequence>MQVHNLLKSINKKQKRIGRGGKRGSFSGRGIKGQKARAGRRVRPQIRDIIKKIHKRRGYGRNRAQSVNAVKAKPAVVNLGALDKTFKGGEKVTVKLLVERGLIQASGGKIPQVKILGDGALTKKLIFDKNLLMSKSAKEKIG</sequence>
<feature type="compositionally biased region" description="Basic residues" evidence="5">
    <location>
        <begin position="10"/>
        <end position="22"/>
    </location>
</feature>
<gene>
    <name evidence="4" type="primary">rplO</name>
    <name evidence="7" type="ORF">UW55_C0002G0028</name>
</gene>
<accession>A0A0G1IX51</accession>
<protein>
    <recommendedName>
        <fullName evidence="4">Large ribosomal subunit protein uL15</fullName>
    </recommendedName>
</protein>
<comment type="similarity">
    <text evidence="1 4">Belongs to the universal ribosomal protein uL15 family.</text>
</comment>
<dbReference type="Pfam" id="PF00828">
    <property type="entry name" value="Ribosomal_L27A"/>
    <property type="match status" value="1"/>
</dbReference>
<reference evidence="7 8" key="1">
    <citation type="journal article" date="2015" name="Nature">
        <title>rRNA introns, odd ribosomes, and small enigmatic genomes across a large radiation of phyla.</title>
        <authorList>
            <person name="Brown C.T."/>
            <person name="Hug L.A."/>
            <person name="Thomas B.C."/>
            <person name="Sharon I."/>
            <person name="Castelle C.J."/>
            <person name="Singh A."/>
            <person name="Wilkins M.J."/>
            <person name="Williams K.H."/>
            <person name="Banfield J.F."/>
        </authorList>
    </citation>
    <scope>NUCLEOTIDE SEQUENCE [LARGE SCALE GENOMIC DNA]</scope>
</reference>
<feature type="region of interest" description="Disordered" evidence="5">
    <location>
        <begin position="1"/>
        <end position="39"/>
    </location>
</feature>
<dbReference type="AlphaFoldDB" id="A0A0G1IX51"/>
<dbReference type="GO" id="GO:0019843">
    <property type="term" value="F:rRNA binding"/>
    <property type="evidence" value="ECO:0007669"/>
    <property type="project" value="UniProtKB-UniRule"/>
</dbReference>
<dbReference type="InterPro" id="IPR021131">
    <property type="entry name" value="Ribosomal_uL15/eL18"/>
</dbReference>
<dbReference type="InterPro" id="IPR036227">
    <property type="entry name" value="Ribosomal_uL15/eL18_sf"/>
</dbReference>
<feature type="domain" description="Large ribosomal subunit protein uL15/eL18" evidence="6">
    <location>
        <begin position="76"/>
        <end position="141"/>
    </location>
</feature>